<evidence type="ECO:0000256" key="1">
    <source>
        <dbReference type="SAM" id="MobiDB-lite"/>
    </source>
</evidence>
<dbReference type="RefSeq" id="XP_018993230.1">
    <property type="nucleotide sequence ID" value="XM_019139287.1"/>
</dbReference>
<evidence type="ECO:0000313" key="3">
    <source>
        <dbReference type="Proteomes" id="UP000094065"/>
    </source>
</evidence>
<accession>A0A1E3HNT5</accession>
<organism evidence="2 3">
    <name type="scientific">Cryptococcus amylolentus CBS 6039</name>
    <dbReference type="NCBI Taxonomy" id="1295533"/>
    <lineage>
        <taxon>Eukaryota</taxon>
        <taxon>Fungi</taxon>
        <taxon>Dikarya</taxon>
        <taxon>Basidiomycota</taxon>
        <taxon>Agaricomycotina</taxon>
        <taxon>Tremellomycetes</taxon>
        <taxon>Tremellales</taxon>
        <taxon>Cryptococcaceae</taxon>
        <taxon>Cryptococcus</taxon>
    </lineage>
</organism>
<reference evidence="2 3" key="1">
    <citation type="submission" date="2016-06" db="EMBL/GenBank/DDBJ databases">
        <title>Evolution of pathogenesis and genome organization in the Tremellales.</title>
        <authorList>
            <person name="Cuomo C."/>
            <person name="Litvintseva A."/>
            <person name="Heitman J."/>
            <person name="Chen Y."/>
            <person name="Sun S."/>
            <person name="Springer D."/>
            <person name="Dromer F."/>
            <person name="Young S."/>
            <person name="Zeng Q."/>
            <person name="Chapman S."/>
            <person name="Gujja S."/>
            <person name="Saif S."/>
            <person name="Birren B."/>
        </authorList>
    </citation>
    <scope>NUCLEOTIDE SEQUENCE [LARGE SCALE GENOMIC DNA]</scope>
    <source>
        <strain evidence="2 3">CBS 6039</strain>
    </source>
</reference>
<feature type="compositionally biased region" description="Acidic residues" evidence="1">
    <location>
        <begin position="43"/>
        <end position="60"/>
    </location>
</feature>
<comment type="caution">
    <text evidence="2">The sequence shown here is derived from an EMBL/GenBank/DDBJ whole genome shotgun (WGS) entry which is preliminary data.</text>
</comment>
<name>A0A1E3HNT5_9TREE</name>
<dbReference type="EMBL" id="AWGJ01000007">
    <property type="protein sequence ID" value="ODN77994.1"/>
    <property type="molecule type" value="Genomic_DNA"/>
</dbReference>
<feature type="region of interest" description="Disordered" evidence="1">
    <location>
        <begin position="1"/>
        <end position="65"/>
    </location>
</feature>
<keyword evidence="3" id="KW-1185">Reference proteome</keyword>
<proteinExistence type="predicted"/>
<evidence type="ECO:0000313" key="2">
    <source>
        <dbReference type="EMBL" id="ODN77994.1"/>
    </source>
</evidence>
<gene>
    <name evidence="2" type="ORF">L202_05083</name>
</gene>
<protein>
    <submittedName>
        <fullName evidence="2">Uncharacterized protein</fullName>
    </submittedName>
</protein>
<dbReference type="GeneID" id="30156392"/>
<dbReference type="Proteomes" id="UP000094065">
    <property type="component" value="Unassembled WGS sequence"/>
</dbReference>
<dbReference type="AlphaFoldDB" id="A0A1E3HNT5"/>
<sequence>MHHRPPPTILSRYSRSHFYPPSPSPASLPLSGKGKEKVKASAVEEEDVVDKEEHGVDEEGDGRFEEYSKEACDGESALLGARMFSARAGGSPLSGRGTFKTSLIVTSFFAVLLEAPVSLFVNTMLLCRITSTSSSTSTLDIDTKANVASRN</sequence>